<evidence type="ECO:0000313" key="2">
    <source>
        <dbReference type="Proteomes" id="UP001328107"/>
    </source>
</evidence>
<gene>
    <name evidence="1" type="ORF">PMAYCL1PPCAC_24086</name>
</gene>
<sequence length="77" mass="9196">RGLEIRNRKYHSTHCTYQINYHIFRRVRTLGTRDKEEIIIEDSFLMAMVDCTTDTQHSQQMAWHFSIEHSLTQGGKK</sequence>
<reference evidence="2" key="1">
    <citation type="submission" date="2022-10" db="EMBL/GenBank/DDBJ databases">
        <title>Genome assembly of Pristionchus species.</title>
        <authorList>
            <person name="Yoshida K."/>
            <person name="Sommer R.J."/>
        </authorList>
    </citation>
    <scope>NUCLEOTIDE SEQUENCE [LARGE SCALE GENOMIC DNA]</scope>
    <source>
        <strain evidence="2">RS5460</strain>
    </source>
</reference>
<dbReference type="AlphaFoldDB" id="A0AAN5D125"/>
<feature type="non-terminal residue" evidence="1">
    <location>
        <position position="1"/>
    </location>
</feature>
<dbReference type="Proteomes" id="UP001328107">
    <property type="component" value="Unassembled WGS sequence"/>
</dbReference>
<feature type="non-terminal residue" evidence="1">
    <location>
        <position position="77"/>
    </location>
</feature>
<organism evidence="1 2">
    <name type="scientific">Pristionchus mayeri</name>
    <dbReference type="NCBI Taxonomy" id="1317129"/>
    <lineage>
        <taxon>Eukaryota</taxon>
        <taxon>Metazoa</taxon>
        <taxon>Ecdysozoa</taxon>
        <taxon>Nematoda</taxon>
        <taxon>Chromadorea</taxon>
        <taxon>Rhabditida</taxon>
        <taxon>Rhabditina</taxon>
        <taxon>Diplogasteromorpha</taxon>
        <taxon>Diplogasteroidea</taxon>
        <taxon>Neodiplogasteridae</taxon>
        <taxon>Pristionchus</taxon>
    </lineage>
</organism>
<protein>
    <submittedName>
        <fullName evidence="1">Uncharacterized protein</fullName>
    </submittedName>
</protein>
<name>A0AAN5D125_9BILA</name>
<dbReference type="EMBL" id="BTRK01000005">
    <property type="protein sequence ID" value="GMR53890.1"/>
    <property type="molecule type" value="Genomic_DNA"/>
</dbReference>
<accession>A0AAN5D125</accession>
<evidence type="ECO:0000313" key="1">
    <source>
        <dbReference type="EMBL" id="GMR53890.1"/>
    </source>
</evidence>
<comment type="caution">
    <text evidence="1">The sequence shown here is derived from an EMBL/GenBank/DDBJ whole genome shotgun (WGS) entry which is preliminary data.</text>
</comment>
<proteinExistence type="predicted"/>
<keyword evidence="2" id="KW-1185">Reference proteome</keyword>